<dbReference type="Pfam" id="PF03861">
    <property type="entry name" value="ANTAR"/>
    <property type="match status" value="1"/>
</dbReference>
<dbReference type="GO" id="GO:0000160">
    <property type="term" value="P:phosphorelay signal transduction system"/>
    <property type="evidence" value="ECO:0007669"/>
    <property type="project" value="InterPro"/>
</dbReference>
<dbReference type="EMBL" id="CP046640">
    <property type="protein sequence ID" value="QTL99607.1"/>
    <property type="molecule type" value="Genomic_DNA"/>
</dbReference>
<dbReference type="AlphaFoldDB" id="A0A8A7KLA0"/>
<organism evidence="7 8">
    <name type="scientific">Iocasia fonsfrigidae</name>
    <dbReference type="NCBI Taxonomy" id="2682810"/>
    <lineage>
        <taxon>Bacteria</taxon>
        <taxon>Bacillati</taxon>
        <taxon>Bacillota</taxon>
        <taxon>Clostridia</taxon>
        <taxon>Halanaerobiales</taxon>
        <taxon>Halanaerobiaceae</taxon>
        <taxon>Iocasia</taxon>
    </lineage>
</organism>
<name>A0A8A7KLA0_9FIRM</name>
<dbReference type="InterPro" id="IPR005561">
    <property type="entry name" value="ANTAR"/>
</dbReference>
<dbReference type="PROSITE" id="PS50921">
    <property type="entry name" value="ANTAR"/>
    <property type="match status" value="1"/>
</dbReference>
<dbReference type="PANTHER" id="PTHR43228">
    <property type="entry name" value="TWO-COMPONENT RESPONSE REGULATOR"/>
    <property type="match status" value="1"/>
</dbReference>
<dbReference type="CDD" id="cd17534">
    <property type="entry name" value="REC_DC-like"/>
    <property type="match status" value="1"/>
</dbReference>
<dbReference type="Gene3D" id="1.10.10.10">
    <property type="entry name" value="Winged helix-like DNA-binding domain superfamily/Winged helix DNA-binding domain"/>
    <property type="match status" value="1"/>
</dbReference>
<dbReference type="KEGG" id="ifn:GM661_17435"/>
<dbReference type="RefSeq" id="WP_230867941.1">
    <property type="nucleotide sequence ID" value="NZ_CP046640.1"/>
</dbReference>
<reference evidence="7" key="1">
    <citation type="submission" date="2019-12" db="EMBL/GenBank/DDBJ databases">
        <authorList>
            <person name="zhang j."/>
            <person name="sun C.M."/>
        </authorList>
    </citation>
    <scope>NUCLEOTIDE SEQUENCE</scope>
    <source>
        <strain evidence="7">NS-1</strain>
    </source>
</reference>
<evidence type="ECO:0000313" key="7">
    <source>
        <dbReference type="EMBL" id="QTL99607.1"/>
    </source>
</evidence>
<feature type="domain" description="ANTAR" evidence="6">
    <location>
        <begin position="126"/>
        <end position="187"/>
    </location>
</feature>
<sequence length="195" mass="21884">MDKSLNVLIAEDESVILMGLKSNLEKLGHRVVGEALDGKQAVKLALEKKPDLILLDINMPSMDGIEAASRINEQCLIPCIIITGYNDQKLIDRATEAGVFGYLIKPVGINDIRPAIDIARARFAEFKKLQDELDNAEEALKARKLIEQAKGILMDRMDLKEAEAMRLLQKRSNEQNKKMVIIARDIIDADQQFEL</sequence>
<dbReference type="Proteomes" id="UP000665020">
    <property type="component" value="Chromosome"/>
</dbReference>
<dbReference type="Pfam" id="PF00072">
    <property type="entry name" value="Response_reg"/>
    <property type="match status" value="1"/>
</dbReference>
<evidence type="ECO:0000256" key="1">
    <source>
        <dbReference type="ARBA" id="ARBA00018672"/>
    </source>
</evidence>
<keyword evidence="4" id="KW-0175">Coiled coil</keyword>
<dbReference type="PANTHER" id="PTHR43228:SF6">
    <property type="entry name" value="RESPONSE REGULATOR RECEIVER"/>
    <property type="match status" value="1"/>
</dbReference>
<dbReference type="GO" id="GO:0003723">
    <property type="term" value="F:RNA binding"/>
    <property type="evidence" value="ECO:0007669"/>
    <property type="project" value="InterPro"/>
</dbReference>
<dbReference type="InterPro" id="IPR001789">
    <property type="entry name" value="Sig_transdc_resp-reg_receiver"/>
</dbReference>
<dbReference type="SMART" id="SM00448">
    <property type="entry name" value="REC"/>
    <property type="match status" value="1"/>
</dbReference>
<feature type="modified residue" description="4-aspartylphosphate" evidence="3">
    <location>
        <position position="56"/>
    </location>
</feature>
<dbReference type="SMART" id="SM01012">
    <property type="entry name" value="ANTAR"/>
    <property type="match status" value="1"/>
</dbReference>
<accession>A0A8A7KLA0</accession>
<protein>
    <recommendedName>
        <fullName evidence="1">Stage 0 sporulation protein A homolog</fullName>
    </recommendedName>
</protein>
<evidence type="ECO:0000313" key="8">
    <source>
        <dbReference type="Proteomes" id="UP000665020"/>
    </source>
</evidence>
<feature type="coiled-coil region" evidence="4">
    <location>
        <begin position="119"/>
        <end position="177"/>
    </location>
</feature>
<dbReference type="PIRSF" id="PIRSF036382">
    <property type="entry name" value="RR_antiterm"/>
    <property type="match status" value="1"/>
</dbReference>
<keyword evidence="8" id="KW-1185">Reference proteome</keyword>
<evidence type="ECO:0000256" key="3">
    <source>
        <dbReference type="PROSITE-ProRule" id="PRU00169"/>
    </source>
</evidence>
<comment type="function">
    <text evidence="2">May play the central regulatory role in sporulation. It may be an element of the effector pathway responsible for the activation of sporulation genes in response to nutritional stress. Spo0A may act in concert with spo0H (a sigma factor) to control the expression of some genes that are critical to the sporulation process.</text>
</comment>
<dbReference type="InterPro" id="IPR052048">
    <property type="entry name" value="ST_Response_Regulator"/>
</dbReference>
<evidence type="ECO:0000259" key="5">
    <source>
        <dbReference type="PROSITE" id="PS50110"/>
    </source>
</evidence>
<dbReference type="InterPro" id="IPR011006">
    <property type="entry name" value="CheY-like_superfamily"/>
</dbReference>
<evidence type="ECO:0000259" key="6">
    <source>
        <dbReference type="PROSITE" id="PS50921"/>
    </source>
</evidence>
<dbReference type="Gene3D" id="3.40.50.2300">
    <property type="match status" value="1"/>
</dbReference>
<dbReference type="InterPro" id="IPR036388">
    <property type="entry name" value="WH-like_DNA-bd_sf"/>
</dbReference>
<gene>
    <name evidence="7" type="ORF">GM661_17435</name>
</gene>
<feature type="domain" description="Response regulatory" evidence="5">
    <location>
        <begin position="6"/>
        <end position="120"/>
    </location>
</feature>
<evidence type="ECO:0000256" key="2">
    <source>
        <dbReference type="ARBA" id="ARBA00024867"/>
    </source>
</evidence>
<dbReference type="InterPro" id="IPR008327">
    <property type="entry name" value="Sig_transdc_resp-reg_antiterm"/>
</dbReference>
<dbReference type="PROSITE" id="PS50110">
    <property type="entry name" value="RESPONSE_REGULATORY"/>
    <property type="match status" value="1"/>
</dbReference>
<keyword evidence="3" id="KW-0597">Phosphoprotein</keyword>
<proteinExistence type="predicted"/>
<evidence type="ECO:0000256" key="4">
    <source>
        <dbReference type="SAM" id="Coils"/>
    </source>
</evidence>
<dbReference type="SUPFAM" id="SSF52172">
    <property type="entry name" value="CheY-like"/>
    <property type="match status" value="1"/>
</dbReference>